<feature type="compositionally biased region" description="Polar residues" evidence="7">
    <location>
        <begin position="21"/>
        <end position="71"/>
    </location>
</feature>
<reference evidence="11" key="1">
    <citation type="submission" date="2019-04" db="EMBL/GenBank/DDBJ databases">
        <title>Sequencing of skin fungus with MAO and IRED activity.</title>
        <authorList>
            <person name="Marsaioli A.J."/>
            <person name="Bonatto J.M.C."/>
            <person name="Reis Junior O."/>
        </authorList>
    </citation>
    <scope>NUCLEOTIDE SEQUENCE</scope>
    <source>
        <strain evidence="11">30M1</strain>
    </source>
</reference>
<dbReference type="GO" id="GO:0006281">
    <property type="term" value="P:DNA repair"/>
    <property type="evidence" value="ECO:0007669"/>
    <property type="project" value="UniProtKB-KW"/>
</dbReference>
<evidence type="ECO:0000313" key="12">
    <source>
        <dbReference type="Proteomes" id="UP000801428"/>
    </source>
</evidence>
<keyword evidence="12" id="KW-1185">Reference proteome</keyword>
<evidence type="ECO:0000313" key="11">
    <source>
        <dbReference type="EMBL" id="KAF3009449.1"/>
    </source>
</evidence>
<dbReference type="InterPro" id="IPR022043">
    <property type="entry name" value="CAF1A_DD"/>
</dbReference>
<feature type="compositionally biased region" description="Acidic residues" evidence="7">
    <location>
        <begin position="377"/>
        <end position="419"/>
    </location>
</feature>
<feature type="region of interest" description="Disordered" evidence="7">
    <location>
        <begin position="1"/>
        <end position="206"/>
    </location>
</feature>
<comment type="caution">
    <text evidence="11">The sequence shown here is derived from an EMBL/GenBank/DDBJ whole genome shotgun (WGS) entry which is preliminary data.</text>
</comment>
<gene>
    <name evidence="11" type="primary">RLF2</name>
    <name evidence="11" type="ORF">E8E13_001362</name>
</gene>
<dbReference type="GO" id="GO:0006334">
    <property type="term" value="P:nucleosome assembly"/>
    <property type="evidence" value="ECO:0007669"/>
    <property type="project" value="TreeGrafter"/>
</dbReference>
<keyword evidence="2" id="KW-0235">DNA replication</keyword>
<dbReference type="Pfam" id="PF12253">
    <property type="entry name" value="CAF1A_dimeriz"/>
    <property type="match status" value="1"/>
</dbReference>
<dbReference type="Pfam" id="PF11600">
    <property type="entry name" value="CAF1A_acidic"/>
    <property type="match status" value="1"/>
</dbReference>
<evidence type="ECO:0000256" key="3">
    <source>
        <dbReference type="ARBA" id="ARBA00022763"/>
    </source>
</evidence>
<keyword evidence="5" id="KW-0234">DNA repair</keyword>
<feature type="domain" description="Chromatin assembly factor 1 p150 subunit acidic region" evidence="8">
    <location>
        <begin position="79"/>
        <end position="179"/>
    </location>
</feature>
<evidence type="ECO:0000256" key="2">
    <source>
        <dbReference type="ARBA" id="ARBA00022705"/>
    </source>
</evidence>
<feature type="domain" description="Chromatin assembly factor 1 subunit Cac1-like C-terminal" evidence="10">
    <location>
        <begin position="549"/>
        <end position="604"/>
    </location>
</feature>
<protein>
    <submittedName>
        <fullName evidence="11">Chromatin assembly factor-I (CAF-I) p90 subunit</fullName>
    </submittedName>
</protein>
<dbReference type="GO" id="GO:0005634">
    <property type="term" value="C:nucleus"/>
    <property type="evidence" value="ECO:0007669"/>
    <property type="project" value="UniProtKB-SubCell"/>
</dbReference>
<comment type="subcellular location">
    <subcellularLocation>
        <location evidence="1">Nucleus</location>
    </subcellularLocation>
</comment>
<dbReference type="Pfam" id="PF21796">
    <property type="entry name" value="Cac1_C"/>
    <property type="match status" value="1"/>
</dbReference>
<evidence type="ECO:0000256" key="4">
    <source>
        <dbReference type="ARBA" id="ARBA00023186"/>
    </source>
</evidence>
<feature type="compositionally biased region" description="Polar residues" evidence="7">
    <location>
        <begin position="495"/>
        <end position="505"/>
    </location>
</feature>
<evidence type="ECO:0000259" key="10">
    <source>
        <dbReference type="Pfam" id="PF21796"/>
    </source>
</evidence>
<evidence type="ECO:0000256" key="7">
    <source>
        <dbReference type="SAM" id="MobiDB-lite"/>
    </source>
</evidence>
<feature type="region of interest" description="Disordered" evidence="7">
    <location>
        <begin position="375"/>
        <end position="422"/>
    </location>
</feature>
<dbReference type="GO" id="GO:0033186">
    <property type="term" value="C:CAF-1 complex"/>
    <property type="evidence" value="ECO:0007669"/>
    <property type="project" value="TreeGrafter"/>
</dbReference>
<dbReference type="AlphaFoldDB" id="A0A9P4TN16"/>
<evidence type="ECO:0000256" key="1">
    <source>
        <dbReference type="ARBA" id="ARBA00004123"/>
    </source>
</evidence>
<evidence type="ECO:0000259" key="8">
    <source>
        <dbReference type="Pfam" id="PF11600"/>
    </source>
</evidence>
<feature type="compositionally biased region" description="Basic and acidic residues" evidence="7">
    <location>
        <begin position="89"/>
        <end position="162"/>
    </location>
</feature>
<dbReference type="InterPro" id="IPR048800">
    <property type="entry name" value="Cac1-like_C"/>
</dbReference>
<name>A0A9P4TN16_CURKU</name>
<evidence type="ECO:0000256" key="6">
    <source>
        <dbReference type="ARBA" id="ARBA00023242"/>
    </source>
</evidence>
<evidence type="ECO:0000256" key="5">
    <source>
        <dbReference type="ARBA" id="ARBA00023204"/>
    </source>
</evidence>
<feature type="region of interest" description="Disordered" evidence="7">
    <location>
        <begin position="495"/>
        <end position="549"/>
    </location>
</feature>
<dbReference type="OrthoDB" id="79480at2759"/>
<keyword evidence="4" id="KW-0143">Chaperone</keyword>
<dbReference type="Proteomes" id="UP000801428">
    <property type="component" value="Unassembled WGS sequence"/>
</dbReference>
<feature type="domain" description="Chromatin assembly factor 1 subunit A dimerization" evidence="9">
    <location>
        <begin position="335"/>
        <end position="409"/>
    </location>
</feature>
<evidence type="ECO:0000259" key="9">
    <source>
        <dbReference type="Pfam" id="PF12253"/>
    </source>
</evidence>
<proteinExistence type="predicted"/>
<dbReference type="GO" id="GO:0006260">
    <property type="term" value="P:DNA replication"/>
    <property type="evidence" value="ECO:0007669"/>
    <property type="project" value="UniProtKB-KW"/>
</dbReference>
<keyword evidence="3" id="KW-0227">DNA damage</keyword>
<accession>A0A9P4TN16</accession>
<keyword evidence="6" id="KW-0539">Nucleus</keyword>
<dbReference type="InterPro" id="IPR021644">
    <property type="entry name" value="CAF-1_p150_acidic"/>
</dbReference>
<dbReference type="PANTHER" id="PTHR15272">
    <property type="entry name" value="CHROMATIN ASSEMBLY FACTOR 1 SUBUNIT A CAF-1 SUBUNIT A"/>
    <property type="match status" value="1"/>
</dbReference>
<sequence length="607" mass="66296">MEDPPLVAPIPQKRPHDNDNEPQPSTPVKATSSQASTPLSVLSHVQTPSPMQPIAQKTTASSSLPATQTAPDLNGQLPARKKRRVFTQQEKEDAAREKDAKAKAKADKAAQKEAEAKLKADEKAQKAALKEAEGKAKAEEKAKKEAEKREKEEEKAKKERSQMKLNAFFVKPKATASNVEPSAVDSNPDSTALPISLPKDSSAGAPTNVIPLSPQKSIQKSAHSDYERCFLPFSLPSHAILAPTNAHMVDAAKLSAAQTRLDQLAKDDKAGLEPLTINTLKVLLPERGPRGLKTAAISEVVKQVHGTPDRPIDLTTDSNANQQAPLEMLKTIPMKYLHFGEDVRPPYYGTYTKSYSIAAERRLARNAVSRVRQDTNYDYDSEAEWDEPEEGEDLDSEGEDDLDEEGDDDMDGFLDDDDDPQLKRRMLSGDLVPVSTGLCWEDATGLSRLNDGSDAICTELKEYKMEFLLDPYPRSIDPFSTAYWAPPEAVVTSATAAAQKSNGSMNPPPRAPLTQRTMNGLLNTLNSNSAPSAASKPAGPKKMVPDDQLPEFKREIQGKDLTKIGMIEALKKAFPKLPKAAITNTLSIVAARVGPTEKEKRWVLINN</sequence>
<feature type="compositionally biased region" description="Low complexity" evidence="7">
    <location>
        <begin position="521"/>
        <end position="542"/>
    </location>
</feature>
<dbReference type="EMBL" id="SWKU01000002">
    <property type="protein sequence ID" value="KAF3009449.1"/>
    <property type="molecule type" value="Genomic_DNA"/>
</dbReference>
<dbReference type="PANTHER" id="PTHR15272:SF0">
    <property type="entry name" value="CHROMATIN ASSEMBLY FACTOR 1 SUBUNIT A"/>
    <property type="match status" value="1"/>
</dbReference>
<organism evidence="11 12">
    <name type="scientific">Curvularia kusanoi</name>
    <name type="common">Cochliobolus kusanoi</name>
    <dbReference type="NCBI Taxonomy" id="90978"/>
    <lineage>
        <taxon>Eukaryota</taxon>
        <taxon>Fungi</taxon>
        <taxon>Dikarya</taxon>
        <taxon>Ascomycota</taxon>
        <taxon>Pezizomycotina</taxon>
        <taxon>Dothideomycetes</taxon>
        <taxon>Pleosporomycetidae</taxon>
        <taxon>Pleosporales</taxon>
        <taxon>Pleosporineae</taxon>
        <taxon>Pleosporaceae</taxon>
        <taxon>Curvularia</taxon>
    </lineage>
</organism>
<feature type="compositionally biased region" description="Polar residues" evidence="7">
    <location>
        <begin position="175"/>
        <end position="190"/>
    </location>
</feature>